<dbReference type="AlphaFoldDB" id="A0A4R6ILR9"/>
<name>A0A4R6ILR9_9SPHI</name>
<feature type="transmembrane region" description="Helical" evidence="1">
    <location>
        <begin position="7"/>
        <end position="26"/>
    </location>
</feature>
<accession>A0A4R6ILR9</accession>
<reference evidence="2 3" key="1">
    <citation type="submission" date="2019-03" db="EMBL/GenBank/DDBJ databases">
        <title>Genomic Encyclopedia of Archaeal and Bacterial Type Strains, Phase II (KMG-II): from individual species to whole genera.</title>
        <authorList>
            <person name="Goeker M."/>
        </authorList>
    </citation>
    <scope>NUCLEOTIDE SEQUENCE [LARGE SCALE GENOMIC DNA]</scope>
    <source>
        <strain evidence="2 3">DSM 19034</strain>
    </source>
</reference>
<feature type="transmembrane region" description="Helical" evidence="1">
    <location>
        <begin position="46"/>
        <end position="64"/>
    </location>
</feature>
<organism evidence="2 3">
    <name type="scientific">Pedobacter duraquae</name>
    <dbReference type="NCBI Taxonomy" id="425511"/>
    <lineage>
        <taxon>Bacteria</taxon>
        <taxon>Pseudomonadati</taxon>
        <taxon>Bacteroidota</taxon>
        <taxon>Sphingobacteriia</taxon>
        <taxon>Sphingobacteriales</taxon>
        <taxon>Sphingobacteriaceae</taxon>
        <taxon>Pedobacter</taxon>
    </lineage>
</organism>
<proteinExistence type="predicted"/>
<keyword evidence="1" id="KW-0472">Membrane</keyword>
<dbReference type="Proteomes" id="UP000295499">
    <property type="component" value="Unassembled WGS sequence"/>
</dbReference>
<evidence type="ECO:0000313" key="2">
    <source>
        <dbReference type="EMBL" id="TDO22885.1"/>
    </source>
</evidence>
<evidence type="ECO:0000313" key="3">
    <source>
        <dbReference type="Proteomes" id="UP000295499"/>
    </source>
</evidence>
<comment type="caution">
    <text evidence="2">The sequence shown here is derived from an EMBL/GenBank/DDBJ whole genome shotgun (WGS) entry which is preliminary data.</text>
</comment>
<gene>
    <name evidence="2" type="ORF">CLV32_1870</name>
</gene>
<evidence type="ECO:0000256" key="1">
    <source>
        <dbReference type="SAM" id="Phobius"/>
    </source>
</evidence>
<keyword evidence="3" id="KW-1185">Reference proteome</keyword>
<dbReference type="RefSeq" id="WP_208110978.1">
    <property type="nucleotide sequence ID" value="NZ_SNWM01000002.1"/>
</dbReference>
<protein>
    <submittedName>
        <fullName evidence="2">Uncharacterized protein</fullName>
    </submittedName>
</protein>
<dbReference type="EMBL" id="SNWM01000002">
    <property type="protein sequence ID" value="TDO22885.1"/>
    <property type="molecule type" value="Genomic_DNA"/>
</dbReference>
<keyword evidence="1" id="KW-0812">Transmembrane</keyword>
<sequence>MRYWKIIVPDLPASAMALYPFMLFKSPFLQHDPVIINHEEIHFRQQLELLILPFYLIYLGHYLLNRMRYKNHDEAYFAICFEKEAYAHDRDLNYLKKRKLYQWAARS</sequence>
<keyword evidence="1" id="KW-1133">Transmembrane helix</keyword>